<dbReference type="Proteomes" id="UP001212841">
    <property type="component" value="Unassembled WGS sequence"/>
</dbReference>
<organism evidence="22 23">
    <name type="scientific">Rhizophlyctis rosea</name>
    <dbReference type="NCBI Taxonomy" id="64517"/>
    <lineage>
        <taxon>Eukaryota</taxon>
        <taxon>Fungi</taxon>
        <taxon>Fungi incertae sedis</taxon>
        <taxon>Chytridiomycota</taxon>
        <taxon>Chytridiomycota incertae sedis</taxon>
        <taxon>Chytridiomycetes</taxon>
        <taxon>Rhizophlyctidales</taxon>
        <taxon>Rhizophlyctidaceae</taxon>
        <taxon>Rhizophlyctis</taxon>
    </lineage>
</organism>
<dbReference type="GO" id="GO:0005775">
    <property type="term" value="C:vacuolar lumen"/>
    <property type="evidence" value="ECO:0007669"/>
    <property type="project" value="TreeGrafter"/>
</dbReference>
<dbReference type="GO" id="GO:0004806">
    <property type="term" value="F:triacylglycerol lipase activity"/>
    <property type="evidence" value="ECO:0007669"/>
    <property type="project" value="UniProtKB-EC"/>
</dbReference>
<evidence type="ECO:0000256" key="7">
    <source>
        <dbReference type="ARBA" id="ARBA00022692"/>
    </source>
</evidence>
<keyword evidence="9" id="KW-0378">Hydrolase</keyword>
<keyword evidence="20" id="KW-0732">Signal</keyword>
<name>A0AAD5SQI7_9FUNG</name>
<evidence type="ECO:0000256" key="14">
    <source>
        <dbReference type="ARBA" id="ARBA00023098"/>
    </source>
</evidence>
<comment type="subcellular location">
    <subcellularLocation>
        <location evidence="3">Endosome</location>
        <location evidence="3">Multivesicular body membrane</location>
        <topology evidence="3">Single-pass type II membrane protein</topology>
    </subcellularLocation>
    <subcellularLocation>
        <location evidence="2">Prevacuolar compartment membrane</location>
        <topology evidence="2">Single-pass type II membrane protein</topology>
    </subcellularLocation>
</comment>
<evidence type="ECO:0000256" key="19">
    <source>
        <dbReference type="SAM" id="MobiDB-lite"/>
    </source>
</evidence>
<keyword evidence="7" id="KW-0812">Transmembrane</keyword>
<feature type="chain" id="PRO_5042277800" description="triacylglycerol lipase" evidence="20">
    <location>
        <begin position="17"/>
        <end position="482"/>
    </location>
</feature>
<evidence type="ECO:0000256" key="4">
    <source>
        <dbReference type="ARBA" id="ARBA00010701"/>
    </source>
</evidence>
<keyword evidence="12" id="KW-1133">Transmembrane helix</keyword>
<dbReference type="GO" id="GO:0034727">
    <property type="term" value="P:piecemeal microautophagy of the nucleus"/>
    <property type="evidence" value="ECO:0007669"/>
    <property type="project" value="TreeGrafter"/>
</dbReference>
<dbReference type="InterPro" id="IPR029058">
    <property type="entry name" value="AB_hydrolase_fold"/>
</dbReference>
<dbReference type="InterPro" id="IPR002921">
    <property type="entry name" value="Fungal_lipase-type"/>
</dbReference>
<evidence type="ECO:0000256" key="17">
    <source>
        <dbReference type="ARBA" id="ARBA00024663"/>
    </source>
</evidence>
<evidence type="ECO:0000256" key="3">
    <source>
        <dbReference type="ARBA" id="ARBA00004343"/>
    </source>
</evidence>
<keyword evidence="11" id="KW-0735">Signal-anchor</keyword>
<dbReference type="PANTHER" id="PTHR47175:SF2">
    <property type="entry name" value="LIPASE ATG15-RELATED"/>
    <property type="match status" value="1"/>
</dbReference>
<keyword evidence="14" id="KW-0443">Lipid metabolism</keyword>
<feature type="region of interest" description="Disordered" evidence="19">
    <location>
        <begin position="411"/>
        <end position="432"/>
    </location>
</feature>
<feature type="signal peptide" evidence="20">
    <location>
        <begin position="1"/>
        <end position="16"/>
    </location>
</feature>
<dbReference type="AlphaFoldDB" id="A0AAD5SQI7"/>
<evidence type="ECO:0000256" key="15">
    <source>
        <dbReference type="ARBA" id="ARBA00023136"/>
    </source>
</evidence>
<evidence type="ECO:0000256" key="20">
    <source>
        <dbReference type="SAM" id="SignalP"/>
    </source>
</evidence>
<keyword evidence="23" id="KW-1185">Reference proteome</keyword>
<dbReference type="EMBL" id="JADGJD010000037">
    <property type="protein sequence ID" value="KAJ3056341.1"/>
    <property type="molecule type" value="Genomic_DNA"/>
</dbReference>
<protein>
    <recommendedName>
        <fullName evidence="6">triacylglycerol lipase</fullName>
        <ecNumber evidence="6">3.1.1.3</ecNumber>
    </recommendedName>
    <alternativeName>
        <fullName evidence="18">Autophagy-related protein 15</fullName>
    </alternativeName>
</protein>
<feature type="region of interest" description="Disordered" evidence="19">
    <location>
        <begin position="125"/>
        <end position="148"/>
    </location>
</feature>
<evidence type="ECO:0000256" key="1">
    <source>
        <dbReference type="ARBA" id="ARBA00001024"/>
    </source>
</evidence>
<evidence type="ECO:0000256" key="9">
    <source>
        <dbReference type="ARBA" id="ARBA00022801"/>
    </source>
</evidence>
<keyword evidence="8" id="KW-0967">Endosome</keyword>
<reference evidence="22" key="1">
    <citation type="submission" date="2020-05" db="EMBL/GenBank/DDBJ databases">
        <title>Phylogenomic resolution of chytrid fungi.</title>
        <authorList>
            <person name="Stajich J.E."/>
            <person name="Amses K."/>
            <person name="Simmons R."/>
            <person name="Seto K."/>
            <person name="Myers J."/>
            <person name="Bonds A."/>
            <person name="Quandt C.A."/>
            <person name="Barry K."/>
            <person name="Liu P."/>
            <person name="Grigoriev I."/>
            <person name="Longcore J.E."/>
            <person name="James T.Y."/>
        </authorList>
    </citation>
    <scope>NUCLEOTIDE SEQUENCE</scope>
    <source>
        <strain evidence="22">JEL0318</strain>
    </source>
</reference>
<evidence type="ECO:0000256" key="16">
    <source>
        <dbReference type="ARBA" id="ARBA00023180"/>
    </source>
</evidence>
<dbReference type="GO" id="GO:0004620">
    <property type="term" value="F:phospholipase activity"/>
    <property type="evidence" value="ECO:0007669"/>
    <property type="project" value="TreeGrafter"/>
</dbReference>
<dbReference type="EC" id="3.1.1.3" evidence="6"/>
<comment type="function">
    <text evidence="17">Lipase which is essential for lysis of subvacuolar cytoplasm to vacuole targeted bodies and intravacuolar autophagic bodies. Involved in the lysis of intravacuolar multivesicular body (MVB) vesicles. The intravacuolar membrane disintegration by ATG15 is critical to life span extension.</text>
</comment>
<comment type="similarity">
    <text evidence="4">Belongs to the AB hydrolase superfamily. Lipase family.</text>
</comment>
<dbReference type="PANTHER" id="PTHR47175">
    <property type="entry name" value="LIPASE ATG15-RELATED"/>
    <property type="match status" value="1"/>
</dbReference>
<gene>
    <name evidence="22" type="primary">ATG15</name>
    <name evidence="22" type="ORF">HK097_007319</name>
</gene>
<dbReference type="Pfam" id="PF01764">
    <property type="entry name" value="Lipase_3"/>
    <property type="match status" value="1"/>
</dbReference>
<proteinExistence type="inferred from homology"/>
<keyword evidence="16" id="KW-0325">Glycoprotein</keyword>
<dbReference type="InterPro" id="IPR050805">
    <property type="entry name" value="ATG15_Lipase"/>
</dbReference>
<dbReference type="SUPFAM" id="SSF53474">
    <property type="entry name" value="alpha/beta-Hydrolases"/>
    <property type="match status" value="1"/>
</dbReference>
<evidence type="ECO:0000259" key="21">
    <source>
        <dbReference type="Pfam" id="PF01764"/>
    </source>
</evidence>
<dbReference type="Gene3D" id="3.40.50.1820">
    <property type="entry name" value="alpha/beta hydrolase"/>
    <property type="match status" value="1"/>
</dbReference>
<evidence type="ECO:0000256" key="10">
    <source>
        <dbReference type="ARBA" id="ARBA00022963"/>
    </source>
</evidence>
<dbReference type="GO" id="GO:0034496">
    <property type="term" value="P:multivesicular body membrane disassembly"/>
    <property type="evidence" value="ECO:0007669"/>
    <property type="project" value="TreeGrafter"/>
</dbReference>
<evidence type="ECO:0000256" key="12">
    <source>
        <dbReference type="ARBA" id="ARBA00022989"/>
    </source>
</evidence>
<keyword evidence="15" id="KW-0472">Membrane</keyword>
<evidence type="ECO:0000256" key="5">
    <source>
        <dbReference type="ARBA" id="ARBA00011137"/>
    </source>
</evidence>
<accession>A0AAD5SQI7</accession>
<evidence type="ECO:0000256" key="8">
    <source>
        <dbReference type="ARBA" id="ARBA00022753"/>
    </source>
</evidence>
<evidence type="ECO:0000313" key="22">
    <source>
        <dbReference type="EMBL" id="KAJ3056341.1"/>
    </source>
</evidence>
<feature type="domain" description="Fungal lipase-type" evidence="21">
    <location>
        <begin position="291"/>
        <end position="312"/>
    </location>
</feature>
<evidence type="ECO:0000313" key="23">
    <source>
        <dbReference type="Proteomes" id="UP001212841"/>
    </source>
</evidence>
<sequence length="482" mass="53244">MRNILTLLLVFSVALSTPPINSLAVAAPPSSSRNFRLKTVFAAGNVSPAPPSNTTLSASRRGKFLKRYDVTEGDSLETFSSFGRVQWREGQIRSWSRLSRNAKEGAREKGIVIQDGAAASFLDKNARGRRRAHQKQSALKKQARVPDHTDPETVLTLGRMTFNSYIDPEDKTWIDIPGWDTTDRFGWVGKGIRGYVFTDDESEQMIIVLKGTTLATPVGGGPTAPEDKFNDNMMFSCCCAKAGWSWRPICDCPKSGSECSLSCLIRESNFDHSYYNLAQTIYLAVRDWFPKSMHIWMAGHSLGGALASLIALTNDLPAFAYEAPGDLMYAQRIGLLPDLPPSDDPDATPDWTDFLSTLPIYHFGNTLDPIFLGECTGPSSSCYWFDYALEMKCHVGYECIYDDANANQTTSSAAGMSAPTSDLSAPGATSSSADDISILGSVRYHTIDFVIKNFLEKWDRVPECKVVENCLAKECQTWTWTE</sequence>
<evidence type="ECO:0000256" key="13">
    <source>
        <dbReference type="ARBA" id="ARBA00023006"/>
    </source>
</evidence>
<evidence type="ECO:0000256" key="2">
    <source>
        <dbReference type="ARBA" id="ARBA00004270"/>
    </source>
</evidence>
<dbReference type="GO" id="GO:0032585">
    <property type="term" value="C:multivesicular body membrane"/>
    <property type="evidence" value="ECO:0007669"/>
    <property type="project" value="UniProtKB-SubCell"/>
</dbReference>
<comment type="catalytic activity">
    <reaction evidence="1">
        <text>a triacylglycerol + H2O = a diacylglycerol + a fatty acid + H(+)</text>
        <dbReference type="Rhea" id="RHEA:12044"/>
        <dbReference type="ChEBI" id="CHEBI:15377"/>
        <dbReference type="ChEBI" id="CHEBI:15378"/>
        <dbReference type="ChEBI" id="CHEBI:17855"/>
        <dbReference type="ChEBI" id="CHEBI:18035"/>
        <dbReference type="ChEBI" id="CHEBI:28868"/>
        <dbReference type="EC" id="3.1.1.3"/>
    </reaction>
</comment>
<keyword evidence="13" id="KW-0072">Autophagy</keyword>
<evidence type="ECO:0000256" key="11">
    <source>
        <dbReference type="ARBA" id="ARBA00022968"/>
    </source>
</evidence>
<dbReference type="GO" id="GO:0006660">
    <property type="term" value="P:phosphatidylserine catabolic process"/>
    <property type="evidence" value="ECO:0007669"/>
    <property type="project" value="TreeGrafter"/>
</dbReference>
<evidence type="ECO:0000256" key="6">
    <source>
        <dbReference type="ARBA" id="ARBA00013279"/>
    </source>
</evidence>
<keyword evidence="10" id="KW-0442">Lipid degradation</keyword>
<comment type="subunit">
    <text evidence="5">Binds to both phosphatidylinositol (PI) and phosphatidylinositol 3,5-bisphosphate (PIP2).</text>
</comment>
<comment type="caution">
    <text evidence="22">The sequence shown here is derived from an EMBL/GenBank/DDBJ whole genome shotgun (WGS) entry which is preliminary data.</text>
</comment>
<dbReference type="GO" id="GO:0046461">
    <property type="term" value="P:neutral lipid catabolic process"/>
    <property type="evidence" value="ECO:0007669"/>
    <property type="project" value="TreeGrafter"/>
</dbReference>
<evidence type="ECO:0000256" key="18">
    <source>
        <dbReference type="ARBA" id="ARBA00029828"/>
    </source>
</evidence>